<dbReference type="Pfam" id="PF01395">
    <property type="entry name" value="PBP_GOBP"/>
    <property type="match status" value="1"/>
</dbReference>
<sequence>MNLKPLIVVIILHVAFAFNSTESPKEIGAKWETRSQQEHPECLKKTGATEEEVDQYYQLIRIPTRYNFKCYIDCVYRVYGFINEDGSVNKDTLVKNVEKLTDEILDFCDVKYQEKLDRCEKAYEYAYCITHYHSIYFQE</sequence>
<dbReference type="CDD" id="cd23992">
    <property type="entry name" value="PBP_GOBP"/>
    <property type="match status" value="1"/>
</dbReference>
<organism evidence="3 4">
    <name type="scientific">Pyrocoelia pectoralis</name>
    <dbReference type="NCBI Taxonomy" id="417401"/>
    <lineage>
        <taxon>Eukaryota</taxon>
        <taxon>Metazoa</taxon>
        <taxon>Ecdysozoa</taxon>
        <taxon>Arthropoda</taxon>
        <taxon>Hexapoda</taxon>
        <taxon>Insecta</taxon>
        <taxon>Pterygota</taxon>
        <taxon>Neoptera</taxon>
        <taxon>Endopterygota</taxon>
        <taxon>Coleoptera</taxon>
        <taxon>Polyphaga</taxon>
        <taxon>Elateriformia</taxon>
        <taxon>Elateroidea</taxon>
        <taxon>Lampyridae</taxon>
        <taxon>Lampyrinae</taxon>
        <taxon>Pyrocoelia</taxon>
    </lineage>
</organism>
<reference evidence="3 4" key="1">
    <citation type="journal article" date="2024" name="Insects">
        <title>An Improved Chromosome-Level Genome Assembly of the Firefly Pyrocoelia pectoralis.</title>
        <authorList>
            <person name="Fu X."/>
            <person name="Meyer-Rochow V.B."/>
            <person name="Ballantyne L."/>
            <person name="Zhu X."/>
        </authorList>
    </citation>
    <scope>NUCLEOTIDE SEQUENCE [LARGE SCALE GENOMIC DNA]</scope>
    <source>
        <strain evidence="3">XCY_ONT2</strain>
    </source>
</reference>
<comment type="caution">
    <text evidence="3">The sequence shown here is derived from an EMBL/GenBank/DDBJ whole genome shotgun (WGS) entry which is preliminary data.</text>
</comment>
<dbReference type="AlphaFoldDB" id="A0AAN7ZIG1"/>
<dbReference type="SUPFAM" id="SSF47565">
    <property type="entry name" value="Insect pheromone/odorant-binding proteins"/>
    <property type="match status" value="1"/>
</dbReference>
<accession>A0AAN7ZIG1</accession>
<evidence type="ECO:0000256" key="1">
    <source>
        <dbReference type="ARBA" id="ARBA00022729"/>
    </source>
</evidence>
<keyword evidence="1 2" id="KW-0732">Signal</keyword>
<dbReference type="GO" id="GO:0005549">
    <property type="term" value="F:odorant binding"/>
    <property type="evidence" value="ECO:0007669"/>
    <property type="project" value="InterPro"/>
</dbReference>
<gene>
    <name evidence="3" type="ORF">RI129_011034</name>
</gene>
<feature type="chain" id="PRO_5043052862" evidence="2">
    <location>
        <begin position="18"/>
        <end position="139"/>
    </location>
</feature>
<dbReference type="Proteomes" id="UP001329430">
    <property type="component" value="Chromosome 8"/>
</dbReference>
<dbReference type="EMBL" id="JAVRBK010000008">
    <property type="protein sequence ID" value="KAK5640223.1"/>
    <property type="molecule type" value="Genomic_DNA"/>
</dbReference>
<feature type="signal peptide" evidence="2">
    <location>
        <begin position="1"/>
        <end position="17"/>
    </location>
</feature>
<dbReference type="InterPro" id="IPR036728">
    <property type="entry name" value="PBP_GOBP_sf"/>
</dbReference>
<evidence type="ECO:0000313" key="3">
    <source>
        <dbReference type="EMBL" id="KAK5640223.1"/>
    </source>
</evidence>
<keyword evidence="4" id="KW-1185">Reference proteome</keyword>
<dbReference type="PANTHER" id="PTHR11857">
    <property type="entry name" value="ODORANT BINDING PROTEIN-RELATED"/>
    <property type="match status" value="1"/>
</dbReference>
<dbReference type="InterPro" id="IPR006170">
    <property type="entry name" value="PBP/GOBP"/>
</dbReference>
<proteinExistence type="predicted"/>
<dbReference type="Gene3D" id="1.10.238.20">
    <property type="entry name" value="Pheromone/general odorant binding protein domain"/>
    <property type="match status" value="1"/>
</dbReference>
<dbReference type="SMART" id="SM00708">
    <property type="entry name" value="PhBP"/>
    <property type="match status" value="1"/>
</dbReference>
<dbReference type="GO" id="GO:0005615">
    <property type="term" value="C:extracellular space"/>
    <property type="evidence" value="ECO:0007669"/>
    <property type="project" value="TreeGrafter"/>
</dbReference>
<evidence type="ECO:0000256" key="2">
    <source>
        <dbReference type="SAM" id="SignalP"/>
    </source>
</evidence>
<evidence type="ECO:0000313" key="4">
    <source>
        <dbReference type="Proteomes" id="UP001329430"/>
    </source>
</evidence>
<dbReference type="GO" id="GO:0007608">
    <property type="term" value="P:sensory perception of smell"/>
    <property type="evidence" value="ECO:0007669"/>
    <property type="project" value="TreeGrafter"/>
</dbReference>
<protein>
    <submittedName>
        <fullName evidence="3">Uncharacterized protein</fullName>
    </submittedName>
</protein>
<name>A0AAN7ZIG1_9COLE</name>